<evidence type="ECO:0000259" key="2">
    <source>
        <dbReference type="Pfam" id="PF20151"/>
    </source>
</evidence>
<keyword evidence="1" id="KW-1133">Transmembrane helix</keyword>
<dbReference type="EMBL" id="ML170181">
    <property type="protein sequence ID" value="TDL21310.1"/>
    <property type="molecule type" value="Genomic_DNA"/>
</dbReference>
<evidence type="ECO:0000313" key="3">
    <source>
        <dbReference type="EMBL" id="TDL21310.1"/>
    </source>
</evidence>
<reference evidence="3 4" key="1">
    <citation type="submission" date="2018-06" db="EMBL/GenBank/DDBJ databases">
        <title>A transcriptomic atlas of mushroom development highlights an independent origin of complex multicellularity.</title>
        <authorList>
            <consortium name="DOE Joint Genome Institute"/>
            <person name="Krizsan K."/>
            <person name="Almasi E."/>
            <person name="Merenyi Z."/>
            <person name="Sahu N."/>
            <person name="Viragh M."/>
            <person name="Koszo T."/>
            <person name="Mondo S."/>
            <person name="Kiss B."/>
            <person name="Balint B."/>
            <person name="Kues U."/>
            <person name="Barry K."/>
            <person name="Hegedus J.C."/>
            <person name="Henrissat B."/>
            <person name="Johnson J."/>
            <person name="Lipzen A."/>
            <person name="Ohm R."/>
            <person name="Nagy I."/>
            <person name="Pangilinan J."/>
            <person name="Yan J."/>
            <person name="Xiong Y."/>
            <person name="Grigoriev I.V."/>
            <person name="Hibbett D.S."/>
            <person name="Nagy L.G."/>
        </authorList>
    </citation>
    <scope>NUCLEOTIDE SEQUENCE [LARGE SCALE GENOMIC DNA]</scope>
    <source>
        <strain evidence="3 4">SZMC22713</strain>
    </source>
</reference>
<feature type="domain" description="DUF6533" evidence="2">
    <location>
        <begin position="26"/>
        <end position="68"/>
    </location>
</feature>
<feature type="transmembrane region" description="Helical" evidence="1">
    <location>
        <begin position="21"/>
        <end position="38"/>
    </location>
</feature>
<dbReference type="Proteomes" id="UP000294933">
    <property type="component" value="Unassembled WGS sequence"/>
</dbReference>
<gene>
    <name evidence="3" type="ORF">BD410DRAFT_840544</name>
</gene>
<feature type="transmembrane region" description="Helical" evidence="1">
    <location>
        <begin position="58"/>
        <end position="77"/>
    </location>
</feature>
<keyword evidence="4" id="KW-1185">Reference proteome</keyword>
<dbReference type="Pfam" id="PF20151">
    <property type="entry name" value="DUF6533"/>
    <property type="match status" value="1"/>
</dbReference>
<dbReference type="InterPro" id="IPR045340">
    <property type="entry name" value="DUF6533"/>
</dbReference>
<dbReference type="OrthoDB" id="3251775at2759"/>
<keyword evidence="1" id="KW-0472">Membrane</keyword>
<keyword evidence="1" id="KW-0812">Transmembrane</keyword>
<name>A0A4Y7Q3E8_9AGAM</name>
<dbReference type="AlphaFoldDB" id="A0A4Y7Q3E8"/>
<proteinExistence type="predicted"/>
<sequence>MVQETGLFPHDLLRSAIQLRVVKSTTIAALTLVIWDYFILLPDEIALVWPARWSISKFIFLLNRYLAFTDPILLIYVMMFAEDARVCEITFRALGYLAIVGFNIAQSQ</sequence>
<evidence type="ECO:0000256" key="1">
    <source>
        <dbReference type="SAM" id="Phobius"/>
    </source>
</evidence>
<dbReference type="VEuPathDB" id="FungiDB:BD410DRAFT_840544"/>
<organism evidence="3 4">
    <name type="scientific">Rickenella mellea</name>
    <dbReference type="NCBI Taxonomy" id="50990"/>
    <lineage>
        <taxon>Eukaryota</taxon>
        <taxon>Fungi</taxon>
        <taxon>Dikarya</taxon>
        <taxon>Basidiomycota</taxon>
        <taxon>Agaricomycotina</taxon>
        <taxon>Agaricomycetes</taxon>
        <taxon>Hymenochaetales</taxon>
        <taxon>Rickenellaceae</taxon>
        <taxon>Rickenella</taxon>
    </lineage>
</organism>
<accession>A0A4Y7Q3E8</accession>
<evidence type="ECO:0000313" key="4">
    <source>
        <dbReference type="Proteomes" id="UP000294933"/>
    </source>
</evidence>
<protein>
    <recommendedName>
        <fullName evidence="2">DUF6533 domain-containing protein</fullName>
    </recommendedName>
</protein>